<comment type="caution">
    <text evidence="2">The sequence shown here is derived from an EMBL/GenBank/DDBJ whole genome shotgun (WGS) entry which is preliminary data.</text>
</comment>
<protein>
    <recommendedName>
        <fullName evidence="1">PPM-type phosphatase domain-containing protein</fullName>
    </recommendedName>
</protein>
<keyword evidence="3" id="KW-1185">Reference proteome</keyword>
<dbReference type="InterPro" id="IPR036457">
    <property type="entry name" value="PPM-type-like_dom_sf"/>
</dbReference>
<dbReference type="Pfam" id="PF13672">
    <property type="entry name" value="PP2C_2"/>
    <property type="match status" value="1"/>
</dbReference>
<name>A0A1J5NBU0_9BACT</name>
<dbReference type="Gene3D" id="3.60.40.10">
    <property type="entry name" value="PPM-type phosphatase domain"/>
    <property type="match status" value="1"/>
</dbReference>
<sequence>MRIDTVFEQGTGLLNEDFLVVDKNLFGVFDGATSLSTARFGHGLTGGYLASTIAGSVFRGSDRPLRELADEANRAILEAMRKHGVDMDDRANLWSTSAAVVRVGEDRFEWVQIGDCLVMTLHGDGTHRVHCAEFNHDLETLTMWREASRESEGAVLDVMHEQIVKVRRGMNVTYGVFNGEPAAMDFLNAGSLPLHGITDILLFTDGLFIPKCDPGEREDFDLFAELFRAGGLKGVRDHVRSAEAGDAACARYPRFKVHDDVAAISIAL</sequence>
<dbReference type="OrthoDB" id="1755431at2"/>
<dbReference type="Proteomes" id="UP000181901">
    <property type="component" value="Unassembled WGS sequence"/>
</dbReference>
<dbReference type="InterPro" id="IPR001932">
    <property type="entry name" value="PPM-type_phosphatase-like_dom"/>
</dbReference>
<dbReference type="SUPFAM" id="SSF81606">
    <property type="entry name" value="PP2C-like"/>
    <property type="match status" value="1"/>
</dbReference>
<feature type="domain" description="PPM-type phosphatase" evidence="1">
    <location>
        <begin position="12"/>
        <end position="228"/>
    </location>
</feature>
<dbReference type="EMBL" id="LKAQ01000004">
    <property type="protein sequence ID" value="OIQ50687.1"/>
    <property type="molecule type" value="Genomic_DNA"/>
</dbReference>
<dbReference type="RefSeq" id="WP_071546101.1">
    <property type="nucleotide sequence ID" value="NZ_LKAQ01000004.1"/>
</dbReference>
<accession>A0A1J5NBU0</accession>
<proteinExistence type="predicted"/>
<gene>
    <name evidence="2" type="ORF">BerOc1_02628</name>
</gene>
<reference evidence="2 3" key="1">
    <citation type="submission" date="2015-09" db="EMBL/GenBank/DDBJ databases">
        <title>Genome of Desulfovibrio dechloracetivorans BerOc1, a mercury methylating strain isolated from highly hydrocarbons and metals contaminated coastal sediments.</title>
        <authorList>
            <person name="Goni Urriza M."/>
            <person name="Gassie C."/>
            <person name="Bouchez O."/>
            <person name="Klopp C."/>
            <person name="Ranchou-Peyruse A."/>
            <person name="Remy G."/>
        </authorList>
    </citation>
    <scope>NUCLEOTIDE SEQUENCE [LARGE SCALE GENOMIC DNA]</scope>
    <source>
        <strain evidence="2 3">BerOc1</strain>
    </source>
</reference>
<evidence type="ECO:0000259" key="1">
    <source>
        <dbReference type="Pfam" id="PF13672"/>
    </source>
</evidence>
<dbReference type="AlphaFoldDB" id="A0A1J5NBU0"/>
<organism evidence="2 3">
    <name type="scientific">Pseudodesulfovibrio hydrargyri</name>
    <dbReference type="NCBI Taxonomy" id="2125990"/>
    <lineage>
        <taxon>Bacteria</taxon>
        <taxon>Pseudomonadati</taxon>
        <taxon>Thermodesulfobacteriota</taxon>
        <taxon>Desulfovibrionia</taxon>
        <taxon>Desulfovibrionales</taxon>
        <taxon>Desulfovibrionaceae</taxon>
    </lineage>
</organism>
<evidence type="ECO:0000313" key="2">
    <source>
        <dbReference type="EMBL" id="OIQ50687.1"/>
    </source>
</evidence>
<evidence type="ECO:0000313" key="3">
    <source>
        <dbReference type="Proteomes" id="UP000181901"/>
    </source>
</evidence>